<dbReference type="AlphaFoldDB" id="A0A1D8TM00"/>
<accession>A0A1D8TM00</accession>
<name>A0A1D8TM00_9CYAN</name>
<evidence type="ECO:0000313" key="1">
    <source>
        <dbReference type="EMBL" id="AOW98667.1"/>
    </source>
</evidence>
<organism evidence="1 2">
    <name type="scientific">Moorena producens PAL-8-15-08-1</name>
    <dbReference type="NCBI Taxonomy" id="1458985"/>
    <lineage>
        <taxon>Bacteria</taxon>
        <taxon>Bacillati</taxon>
        <taxon>Cyanobacteriota</taxon>
        <taxon>Cyanophyceae</taxon>
        <taxon>Coleofasciculales</taxon>
        <taxon>Coleofasciculaceae</taxon>
        <taxon>Moorena</taxon>
    </lineage>
</organism>
<gene>
    <name evidence="1" type="ORF">BJP34_03705</name>
</gene>
<dbReference type="Proteomes" id="UP000177870">
    <property type="component" value="Chromosome"/>
</dbReference>
<protein>
    <submittedName>
        <fullName evidence="1">Uncharacterized protein</fullName>
    </submittedName>
</protein>
<dbReference type="KEGG" id="mpro:BJP34_03705"/>
<proteinExistence type="predicted"/>
<evidence type="ECO:0000313" key="2">
    <source>
        <dbReference type="Proteomes" id="UP000177870"/>
    </source>
</evidence>
<dbReference type="EMBL" id="CP017599">
    <property type="protein sequence ID" value="AOW98667.1"/>
    <property type="molecule type" value="Genomic_DNA"/>
</dbReference>
<sequence>MTLYYLLLGSFVKSFFGKGVGNRESGIGNRYADVGWAVDHTDSFVCHPLTTHCPPTEYLI</sequence>
<reference evidence="2" key="1">
    <citation type="submission" date="2016-10" db="EMBL/GenBank/DDBJ databases">
        <title>Comparative genomics uncovers the prolific and rare metabolic potential of the cyanobacterial genus Moorea.</title>
        <authorList>
            <person name="Leao T."/>
            <person name="Castelao G."/>
            <person name="Korobeynikov A."/>
            <person name="Monroe E.A."/>
            <person name="Podell S."/>
            <person name="Glukhov E."/>
            <person name="Allen E."/>
            <person name="Gerwick W.H."/>
            <person name="Gerwick L."/>
        </authorList>
    </citation>
    <scope>NUCLEOTIDE SEQUENCE [LARGE SCALE GENOMIC DNA]</scope>
    <source>
        <strain evidence="2">PAL-8-15-08-1</strain>
    </source>
</reference>